<dbReference type="AlphaFoldDB" id="A0AA39FX26"/>
<name>A0AA39FX26_9HYME</name>
<organism evidence="2 3">
    <name type="scientific">Microctonus aethiopoides</name>
    <dbReference type="NCBI Taxonomy" id="144406"/>
    <lineage>
        <taxon>Eukaryota</taxon>
        <taxon>Metazoa</taxon>
        <taxon>Ecdysozoa</taxon>
        <taxon>Arthropoda</taxon>
        <taxon>Hexapoda</taxon>
        <taxon>Insecta</taxon>
        <taxon>Pterygota</taxon>
        <taxon>Neoptera</taxon>
        <taxon>Endopterygota</taxon>
        <taxon>Hymenoptera</taxon>
        <taxon>Apocrita</taxon>
        <taxon>Ichneumonoidea</taxon>
        <taxon>Braconidae</taxon>
        <taxon>Euphorinae</taxon>
        <taxon>Microctonus</taxon>
    </lineage>
</organism>
<dbReference type="EMBL" id="JAQQBS010000001">
    <property type="protein sequence ID" value="KAK0177435.1"/>
    <property type="molecule type" value="Genomic_DNA"/>
</dbReference>
<reference evidence="2" key="1">
    <citation type="journal article" date="2023" name="bioRxiv">
        <title>Scaffold-level genome assemblies of two parasitoid biocontrol wasps reveal the parthenogenesis mechanism and an associated novel virus.</title>
        <authorList>
            <person name="Inwood S."/>
            <person name="Skelly J."/>
            <person name="Guhlin J."/>
            <person name="Harrop T."/>
            <person name="Goldson S."/>
            <person name="Dearden P."/>
        </authorList>
    </citation>
    <scope>NUCLEOTIDE SEQUENCE</scope>
    <source>
        <strain evidence="2">Irish</strain>
        <tissue evidence="2">Whole body</tissue>
    </source>
</reference>
<sequence length="187" mass="21001">MVMLKIIGLLISGAAMISAAPLASVHVKFISPPHVYEHALTTNDGNTVAQRYYFAVGQRSSAFYNRPQGFLTFPRVLSRQNAESLWPVGVFLAPVDINDLGYSSQDSFRNTPDFSNGLEHPDPFLLTGEAAVLAVKYLYGHGELFFHEIPHWRALITNQHMRRLNGLHEHVLNSLNPTSPFHKRARH</sequence>
<accession>A0AA39FX26</accession>
<comment type="caution">
    <text evidence="2">The sequence shown here is derived from an EMBL/GenBank/DDBJ whole genome shotgun (WGS) entry which is preliminary data.</text>
</comment>
<keyword evidence="3" id="KW-1185">Reference proteome</keyword>
<evidence type="ECO:0000313" key="3">
    <source>
        <dbReference type="Proteomes" id="UP001168990"/>
    </source>
</evidence>
<reference evidence="2" key="2">
    <citation type="submission" date="2023-03" db="EMBL/GenBank/DDBJ databases">
        <authorList>
            <person name="Inwood S.N."/>
            <person name="Skelly J.G."/>
            <person name="Guhlin J."/>
            <person name="Harrop T.W.R."/>
            <person name="Goldson S.G."/>
            <person name="Dearden P.K."/>
        </authorList>
    </citation>
    <scope>NUCLEOTIDE SEQUENCE</scope>
    <source>
        <strain evidence="2">Irish</strain>
        <tissue evidence="2">Whole body</tissue>
    </source>
</reference>
<proteinExistence type="predicted"/>
<feature type="chain" id="PRO_5041228367" evidence="1">
    <location>
        <begin position="20"/>
        <end position="187"/>
    </location>
</feature>
<gene>
    <name evidence="2" type="ORF">PV328_001487</name>
</gene>
<evidence type="ECO:0000313" key="2">
    <source>
        <dbReference type="EMBL" id="KAK0177435.1"/>
    </source>
</evidence>
<evidence type="ECO:0000256" key="1">
    <source>
        <dbReference type="SAM" id="SignalP"/>
    </source>
</evidence>
<protein>
    <submittedName>
        <fullName evidence="2">Uncharacterized protein</fullName>
    </submittedName>
</protein>
<dbReference type="Proteomes" id="UP001168990">
    <property type="component" value="Unassembled WGS sequence"/>
</dbReference>
<keyword evidence="1" id="KW-0732">Signal</keyword>
<feature type="signal peptide" evidence="1">
    <location>
        <begin position="1"/>
        <end position="19"/>
    </location>
</feature>